<dbReference type="Proteomes" id="UP000603904">
    <property type="component" value="Unassembled WGS sequence"/>
</dbReference>
<keyword evidence="3" id="KW-1185">Reference proteome</keyword>
<evidence type="ECO:0000313" key="3">
    <source>
        <dbReference type="Proteomes" id="UP000603904"/>
    </source>
</evidence>
<gene>
    <name evidence="2" type="ORF">Mco01_29400</name>
</gene>
<organism evidence="2 3">
    <name type="scientific">Microbispora corallina</name>
    <dbReference type="NCBI Taxonomy" id="83302"/>
    <lineage>
        <taxon>Bacteria</taxon>
        <taxon>Bacillati</taxon>
        <taxon>Actinomycetota</taxon>
        <taxon>Actinomycetes</taxon>
        <taxon>Streptosporangiales</taxon>
        <taxon>Streptosporangiaceae</taxon>
        <taxon>Microbispora</taxon>
    </lineage>
</organism>
<dbReference type="RefSeq" id="WP_204057420.1">
    <property type="nucleotide sequence ID" value="NZ_BAAAGP010000011.1"/>
</dbReference>
<evidence type="ECO:0000313" key="2">
    <source>
        <dbReference type="EMBL" id="GIH39940.1"/>
    </source>
</evidence>
<protein>
    <recommendedName>
        <fullName evidence="1">Trypsin-co-occurring domain-containing protein</fullName>
    </recommendedName>
</protein>
<dbReference type="NCBIfam" id="NF041216">
    <property type="entry name" value="CU044_2847_fam"/>
    <property type="match status" value="1"/>
</dbReference>
<reference evidence="2 3" key="1">
    <citation type="submission" date="2021-01" db="EMBL/GenBank/DDBJ databases">
        <title>Whole genome shotgun sequence of Microbispora corallina NBRC 16416.</title>
        <authorList>
            <person name="Komaki H."/>
            <person name="Tamura T."/>
        </authorList>
    </citation>
    <scope>NUCLEOTIDE SEQUENCE [LARGE SCALE GENOMIC DNA]</scope>
    <source>
        <strain evidence="2 3">NBRC 16416</strain>
    </source>
</reference>
<evidence type="ECO:0000259" key="1">
    <source>
        <dbReference type="Pfam" id="PF19493"/>
    </source>
</evidence>
<proteinExistence type="predicted"/>
<feature type="domain" description="Trypsin-co-occurring" evidence="1">
    <location>
        <begin position="17"/>
        <end position="108"/>
    </location>
</feature>
<dbReference type="Pfam" id="PF19493">
    <property type="entry name" value="Trypco1"/>
    <property type="match status" value="1"/>
</dbReference>
<sequence length="112" mass="11771">MAEDDGTALVPVRIGETLVYVTVRGRPAGQDPAALDEEDIAFRPPRLEDALDGLMGVARAVGERLRQTEASSASVEFGCDFTVESGSFVAVVGKASATSAFKVTLEWAGPRS</sequence>
<dbReference type="InterPro" id="IPR045794">
    <property type="entry name" value="Trypco1"/>
</dbReference>
<dbReference type="EMBL" id="BOOC01000011">
    <property type="protein sequence ID" value="GIH39940.1"/>
    <property type="molecule type" value="Genomic_DNA"/>
</dbReference>
<accession>A0ABQ4FYP2</accession>
<comment type="caution">
    <text evidence="2">The sequence shown here is derived from an EMBL/GenBank/DDBJ whole genome shotgun (WGS) entry which is preliminary data.</text>
</comment>
<name>A0ABQ4FYP2_9ACTN</name>